<evidence type="ECO:0000256" key="3">
    <source>
        <dbReference type="ARBA" id="ARBA00023125"/>
    </source>
</evidence>
<evidence type="ECO:0000256" key="1">
    <source>
        <dbReference type="ARBA" id="ARBA00004123"/>
    </source>
</evidence>
<dbReference type="GO" id="GO:0000981">
    <property type="term" value="F:DNA-binding transcription factor activity, RNA polymerase II-specific"/>
    <property type="evidence" value="ECO:0007669"/>
    <property type="project" value="InterPro"/>
</dbReference>
<dbReference type="AlphaFoldDB" id="A0A8H7AKK9"/>
<feature type="region of interest" description="Disordered" evidence="6">
    <location>
        <begin position="1"/>
        <end position="42"/>
    </location>
</feature>
<evidence type="ECO:0000256" key="2">
    <source>
        <dbReference type="ARBA" id="ARBA00023015"/>
    </source>
</evidence>
<reference evidence="8" key="1">
    <citation type="submission" date="2020-02" db="EMBL/GenBank/DDBJ databases">
        <authorList>
            <person name="Palmer J.M."/>
        </authorList>
    </citation>
    <scope>NUCLEOTIDE SEQUENCE</scope>
    <source>
        <strain evidence="8">EPUS1.4</strain>
        <tissue evidence="8">Thallus</tissue>
    </source>
</reference>
<dbReference type="Gene3D" id="4.10.240.10">
    <property type="entry name" value="Zn(2)-C6 fungal-type DNA-binding domain"/>
    <property type="match status" value="1"/>
</dbReference>
<dbReference type="InterPro" id="IPR021858">
    <property type="entry name" value="Fun_TF"/>
</dbReference>
<comment type="subcellular location">
    <subcellularLocation>
        <location evidence="1">Nucleus</location>
    </subcellularLocation>
</comment>
<dbReference type="Pfam" id="PF00172">
    <property type="entry name" value="Zn_clus"/>
    <property type="match status" value="1"/>
</dbReference>
<dbReference type="GO" id="GO:0005634">
    <property type="term" value="C:nucleus"/>
    <property type="evidence" value="ECO:0007669"/>
    <property type="project" value="UniProtKB-SubCell"/>
</dbReference>
<keyword evidence="9" id="KW-1185">Reference proteome</keyword>
<feature type="region of interest" description="Disordered" evidence="6">
    <location>
        <begin position="1021"/>
        <end position="1106"/>
    </location>
</feature>
<protein>
    <recommendedName>
        <fullName evidence="7">Zn(2)-C6 fungal-type domain-containing protein</fullName>
    </recommendedName>
</protein>
<dbReference type="SUPFAM" id="SSF57701">
    <property type="entry name" value="Zn2/Cys6 DNA-binding domain"/>
    <property type="match status" value="1"/>
</dbReference>
<dbReference type="PROSITE" id="PS50048">
    <property type="entry name" value="ZN2_CY6_FUNGAL_2"/>
    <property type="match status" value="1"/>
</dbReference>
<dbReference type="GO" id="GO:0045944">
    <property type="term" value="P:positive regulation of transcription by RNA polymerase II"/>
    <property type="evidence" value="ECO:0007669"/>
    <property type="project" value="TreeGrafter"/>
</dbReference>
<evidence type="ECO:0000256" key="4">
    <source>
        <dbReference type="ARBA" id="ARBA00023163"/>
    </source>
</evidence>
<sequence length="1132" mass="125103">MTQSPAREHEEDSNRSRFEDTHLNAQHASQATQKGPRKRTKTGCLTCRKRRIKCGEEKPICSNCTKSKRYCEGYHPRIVFRQTSSAIGHTNDTFNGRPPLMSQFTSFDEYPSSCPPLHPGVSSQSLRPIAPTPLQIQQQEYYAPRNFSYAPSGSPFTASQASESLLAGPLTAPVHANNPGTSQPGSHWVYADDRGHLPYGLAQRHGSISGPDPGYQRWTGVLTAEQMRNASSPTRSNTLSSFDPASSALNYQVHGETLPPVGLPNHAPASQFNVTTGDVTPLTPTQIAAFEGQPLPPDHPYYSEVRAHIYGTTSGTVSQEHDPTRYSAQGFIQRPSFNLSIPTIIQPPPPVSASQANFEEEEDEDDPWDVEMEHEENSVQPSEQSKQDLSKMLVMHASHDKRRGTRSFSTFLNDKNVLASYRPSHSALPQADEKAARIFCHFVSSTGPSMTIFERSSSQLPLHAGLTAISGSRQPLWTYTLPSLALDHPPLMHAMLALAALHISKLQQTSPGPSIKHFTYALRRLGRLIGLPKRRNEVTTLAANLLLGFYEVMSAETSKWNIHLSGARVLAMEIDFAGKTRKIRALRAQAKCRLAQLDLENRPDYIQYSGIPESLLSDRDWEIDEGLISSFTGYEVKYDYQYQTNISQPTHENLDFTAKDVELYKMQADLYWWYCKQDIFQSMLSGNRLLMRYDHWVFCPPRGQLGQLDLIYATMDHLCLVLARLADFGGKDQVRKRRSMAAQNSQKAQPSADTKTPPGPPSAGQGPPVGYMPTPENPLPMHSAWATLSANLSDAAFTSPTFAPSPPQTTETGNLEAETLAALAEHTAIFHALDLFETSLPPEYQPLPPDVAPPISTPFGPALQYRTHTIACIWTLYYAGRILLHRLHPHMPPAAMIAAQVVAAQTASYAQRIGKICAGLYYPQEYNLQTGSLNPSLGGALIESTFSLFFAAIQFQDPAQRGWTINKLKEIARLSGWQTAAAVAAGCEYSWEAMGKAGRGPPYRPTMDWRSKDDRVGDKVLKHQAKAAAAQQKEKDREAQEAEEAERAGREREEQYFVAAGKDGPPRRSRSSKSNQGGSAEPSKVGEEEDVPAAITHDRKTIGTNPYARTHWALGLLALEEDVAKIDLGKKG</sequence>
<dbReference type="GO" id="GO:0008270">
    <property type="term" value="F:zinc ion binding"/>
    <property type="evidence" value="ECO:0007669"/>
    <property type="project" value="InterPro"/>
</dbReference>
<dbReference type="InterPro" id="IPR001138">
    <property type="entry name" value="Zn2Cys6_DnaBD"/>
</dbReference>
<dbReference type="OrthoDB" id="5391043at2759"/>
<proteinExistence type="predicted"/>
<feature type="compositionally biased region" description="Basic and acidic residues" evidence="6">
    <location>
        <begin position="1"/>
        <end position="22"/>
    </location>
</feature>
<dbReference type="EMBL" id="JAACFV010000049">
    <property type="protein sequence ID" value="KAF7508816.1"/>
    <property type="molecule type" value="Genomic_DNA"/>
</dbReference>
<dbReference type="CDD" id="cd00067">
    <property type="entry name" value="GAL4"/>
    <property type="match status" value="1"/>
</dbReference>
<dbReference type="PROSITE" id="PS00463">
    <property type="entry name" value="ZN2_CY6_FUNGAL_1"/>
    <property type="match status" value="1"/>
</dbReference>
<name>A0A8H7AKK9_9EURO</name>
<dbReference type="Proteomes" id="UP000606974">
    <property type="component" value="Unassembled WGS sequence"/>
</dbReference>
<dbReference type="SMART" id="SM00066">
    <property type="entry name" value="GAL4"/>
    <property type="match status" value="1"/>
</dbReference>
<feature type="compositionally biased region" description="Basic and acidic residues" evidence="6">
    <location>
        <begin position="1032"/>
        <end position="1055"/>
    </location>
</feature>
<keyword evidence="3" id="KW-0238">DNA-binding</keyword>
<evidence type="ECO:0000313" key="9">
    <source>
        <dbReference type="Proteomes" id="UP000606974"/>
    </source>
</evidence>
<feature type="compositionally biased region" description="Polar residues" evidence="6">
    <location>
        <begin position="23"/>
        <end position="33"/>
    </location>
</feature>
<organism evidence="8 9">
    <name type="scientific">Endocarpon pusillum</name>
    <dbReference type="NCBI Taxonomy" id="364733"/>
    <lineage>
        <taxon>Eukaryota</taxon>
        <taxon>Fungi</taxon>
        <taxon>Dikarya</taxon>
        <taxon>Ascomycota</taxon>
        <taxon>Pezizomycotina</taxon>
        <taxon>Eurotiomycetes</taxon>
        <taxon>Chaetothyriomycetidae</taxon>
        <taxon>Verrucariales</taxon>
        <taxon>Verrucariaceae</taxon>
        <taxon>Endocarpon</taxon>
    </lineage>
</organism>
<keyword evidence="5" id="KW-0539">Nucleus</keyword>
<dbReference type="GO" id="GO:0000976">
    <property type="term" value="F:transcription cis-regulatory region binding"/>
    <property type="evidence" value="ECO:0007669"/>
    <property type="project" value="TreeGrafter"/>
</dbReference>
<dbReference type="PANTHER" id="PTHR37534">
    <property type="entry name" value="TRANSCRIPTIONAL ACTIVATOR PROTEIN UGA3"/>
    <property type="match status" value="1"/>
</dbReference>
<feature type="compositionally biased region" description="Acidic residues" evidence="6">
    <location>
        <begin position="358"/>
        <end position="374"/>
    </location>
</feature>
<gene>
    <name evidence="8" type="ORF">GJ744_008693</name>
</gene>
<evidence type="ECO:0000256" key="5">
    <source>
        <dbReference type="ARBA" id="ARBA00023242"/>
    </source>
</evidence>
<dbReference type="PANTHER" id="PTHR37534:SF23">
    <property type="entry name" value="ZN(II)2CYS6 TRANSCRIPTION FACTOR (EUROFUNG)"/>
    <property type="match status" value="1"/>
</dbReference>
<feature type="region of interest" description="Disordered" evidence="6">
    <location>
        <begin position="736"/>
        <end position="776"/>
    </location>
</feature>
<feature type="domain" description="Zn(2)-C6 fungal-type" evidence="7">
    <location>
        <begin position="43"/>
        <end position="71"/>
    </location>
</feature>
<feature type="region of interest" description="Disordered" evidence="6">
    <location>
        <begin position="346"/>
        <end position="389"/>
    </location>
</feature>
<evidence type="ECO:0000256" key="6">
    <source>
        <dbReference type="SAM" id="MobiDB-lite"/>
    </source>
</evidence>
<keyword evidence="2" id="KW-0805">Transcription regulation</keyword>
<dbReference type="Pfam" id="PF11951">
    <property type="entry name" value="Fungal_trans_2"/>
    <property type="match status" value="1"/>
</dbReference>
<feature type="compositionally biased region" description="Polar residues" evidence="6">
    <location>
        <begin position="741"/>
        <end position="754"/>
    </location>
</feature>
<evidence type="ECO:0000313" key="8">
    <source>
        <dbReference type="EMBL" id="KAF7508816.1"/>
    </source>
</evidence>
<accession>A0A8H7AKK9</accession>
<keyword evidence="4" id="KW-0804">Transcription</keyword>
<comment type="caution">
    <text evidence="8">The sequence shown here is derived from an EMBL/GenBank/DDBJ whole genome shotgun (WGS) entry which is preliminary data.</text>
</comment>
<evidence type="ECO:0000259" key="7">
    <source>
        <dbReference type="PROSITE" id="PS50048"/>
    </source>
</evidence>
<dbReference type="InterPro" id="IPR036864">
    <property type="entry name" value="Zn2-C6_fun-type_DNA-bd_sf"/>
</dbReference>